<dbReference type="EMBL" id="UYYF01004439">
    <property type="protein sequence ID" value="VDN04107.1"/>
    <property type="molecule type" value="Genomic_DNA"/>
</dbReference>
<organism evidence="3">
    <name type="scientific">Thelazia callipaeda</name>
    <name type="common">Oriental eyeworm</name>
    <name type="synonym">Parasitic nematode</name>
    <dbReference type="NCBI Taxonomy" id="103827"/>
    <lineage>
        <taxon>Eukaryota</taxon>
        <taxon>Metazoa</taxon>
        <taxon>Ecdysozoa</taxon>
        <taxon>Nematoda</taxon>
        <taxon>Chromadorea</taxon>
        <taxon>Rhabditida</taxon>
        <taxon>Spirurina</taxon>
        <taxon>Spiruromorpha</taxon>
        <taxon>Thelazioidea</taxon>
        <taxon>Thelaziidae</taxon>
        <taxon>Thelazia</taxon>
    </lineage>
</organism>
<gene>
    <name evidence="1" type="ORF">TCLT_LOCUS6724</name>
</gene>
<keyword evidence="2" id="KW-1185">Reference proteome</keyword>
<dbReference type="AlphaFoldDB" id="A0A0N5D1K5"/>
<evidence type="ECO:0000313" key="3">
    <source>
        <dbReference type="WBParaSite" id="TCLT_0000673501-mRNA-1"/>
    </source>
</evidence>
<sequence length="48" mass="5840">MPKKILNDISIILILKFQKIYDDPRFKRWASQLRFGKRITWASKVRYG</sequence>
<name>A0A0N5D1K5_THECL</name>
<accession>A0A0N5D1K5</accession>
<dbReference type="OrthoDB" id="5855638at2759"/>
<proteinExistence type="predicted"/>
<dbReference type="Proteomes" id="UP000276776">
    <property type="component" value="Unassembled WGS sequence"/>
</dbReference>
<reference evidence="3" key="1">
    <citation type="submission" date="2017-02" db="UniProtKB">
        <authorList>
            <consortium name="WormBaseParasite"/>
        </authorList>
    </citation>
    <scope>IDENTIFICATION</scope>
</reference>
<protein>
    <submittedName>
        <fullName evidence="3">Mobile element protein</fullName>
    </submittedName>
</protein>
<reference evidence="1 2" key="2">
    <citation type="submission" date="2018-11" db="EMBL/GenBank/DDBJ databases">
        <authorList>
            <consortium name="Pathogen Informatics"/>
        </authorList>
    </citation>
    <scope>NUCLEOTIDE SEQUENCE [LARGE SCALE GENOMIC DNA]</scope>
</reference>
<evidence type="ECO:0000313" key="1">
    <source>
        <dbReference type="EMBL" id="VDN04107.1"/>
    </source>
</evidence>
<dbReference type="WBParaSite" id="TCLT_0000673501-mRNA-1">
    <property type="protein sequence ID" value="TCLT_0000673501-mRNA-1"/>
    <property type="gene ID" value="TCLT_0000673501"/>
</dbReference>
<evidence type="ECO:0000313" key="2">
    <source>
        <dbReference type="Proteomes" id="UP000276776"/>
    </source>
</evidence>